<dbReference type="AlphaFoldDB" id="A0A7W8UFC5"/>
<name>A0A7W8UFC5_9HYPH</name>
<dbReference type="EMBL" id="JACHBK010000013">
    <property type="protein sequence ID" value="MBB5538387.1"/>
    <property type="molecule type" value="Genomic_DNA"/>
</dbReference>
<reference evidence="1 2" key="1">
    <citation type="submission" date="2020-08" db="EMBL/GenBank/DDBJ databases">
        <title>Genomic Encyclopedia of Type Strains, Phase IV (KMG-V): Genome sequencing to study the core and pangenomes of soil and plant-associated prokaryotes.</title>
        <authorList>
            <person name="Whitman W."/>
        </authorList>
    </citation>
    <scope>NUCLEOTIDE SEQUENCE [LARGE SCALE GENOMIC DNA]</scope>
    <source>
        <strain evidence="1 2">SEMIA 4084</strain>
    </source>
</reference>
<proteinExistence type="predicted"/>
<comment type="caution">
    <text evidence="1">The sequence shown here is derived from an EMBL/GenBank/DDBJ whole genome shotgun (WGS) entry which is preliminary data.</text>
</comment>
<sequence>MPVSQRMRRSDVGLRSLLLCFPLVSPATYTTNLHRFDEQGAMHGKALDEKRDARP</sequence>
<evidence type="ECO:0000313" key="1">
    <source>
        <dbReference type="EMBL" id="MBB5538387.1"/>
    </source>
</evidence>
<evidence type="ECO:0000313" key="2">
    <source>
        <dbReference type="Proteomes" id="UP000585507"/>
    </source>
</evidence>
<accession>A0A7W8UFC5</accession>
<keyword evidence="2" id="KW-1185">Reference proteome</keyword>
<organism evidence="1 2">
    <name type="scientific">Rhizobium giardinii</name>
    <dbReference type="NCBI Taxonomy" id="56731"/>
    <lineage>
        <taxon>Bacteria</taxon>
        <taxon>Pseudomonadati</taxon>
        <taxon>Pseudomonadota</taxon>
        <taxon>Alphaproteobacteria</taxon>
        <taxon>Hyphomicrobiales</taxon>
        <taxon>Rhizobiaceae</taxon>
        <taxon>Rhizobium/Agrobacterium group</taxon>
        <taxon>Rhizobium</taxon>
    </lineage>
</organism>
<gene>
    <name evidence="1" type="ORF">GGD55_005117</name>
</gene>
<dbReference type="Proteomes" id="UP000585507">
    <property type="component" value="Unassembled WGS sequence"/>
</dbReference>
<protein>
    <submittedName>
        <fullName evidence="1">Uncharacterized protein</fullName>
    </submittedName>
</protein>